<dbReference type="Proteomes" id="UP000798808">
    <property type="component" value="Unassembled WGS sequence"/>
</dbReference>
<protein>
    <submittedName>
        <fullName evidence="2">Uncharacterized protein</fullName>
    </submittedName>
</protein>
<accession>A0ABW9RXB3</accession>
<feature type="signal peptide" evidence="1">
    <location>
        <begin position="1"/>
        <end position="18"/>
    </location>
</feature>
<keyword evidence="1" id="KW-0732">Signal</keyword>
<dbReference type="EMBL" id="SMLW01000660">
    <property type="protein sequence ID" value="MTI28317.1"/>
    <property type="molecule type" value="Genomic_DNA"/>
</dbReference>
<evidence type="ECO:0000313" key="3">
    <source>
        <dbReference type="Proteomes" id="UP000798808"/>
    </source>
</evidence>
<proteinExistence type="predicted"/>
<reference evidence="2 3" key="1">
    <citation type="submission" date="2019-02" db="EMBL/GenBank/DDBJ databases">
        <authorList>
            <person name="Goldberg S.R."/>
            <person name="Haltli B.A."/>
            <person name="Correa H."/>
            <person name="Russell K.G."/>
        </authorList>
    </citation>
    <scope>NUCLEOTIDE SEQUENCE [LARGE SCALE GENOMIC DNA]</scope>
    <source>
        <strain evidence="2 3">JCM 16186</strain>
    </source>
</reference>
<name>A0ABW9RXB3_9BACT</name>
<dbReference type="InterPro" id="IPR019847">
    <property type="entry name" value="Gliding_motility_assoc_GldN"/>
</dbReference>
<organism evidence="2 3">
    <name type="scientific">Fulvivirga kasyanovii</name>
    <dbReference type="NCBI Taxonomy" id="396812"/>
    <lineage>
        <taxon>Bacteria</taxon>
        <taxon>Pseudomonadati</taxon>
        <taxon>Bacteroidota</taxon>
        <taxon>Cytophagia</taxon>
        <taxon>Cytophagales</taxon>
        <taxon>Fulvivirgaceae</taxon>
        <taxon>Fulvivirga</taxon>
    </lineage>
</organism>
<evidence type="ECO:0000256" key="1">
    <source>
        <dbReference type="SAM" id="SignalP"/>
    </source>
</evidence>
<keyword evidence="3" id="KW-1185">Reference proteome</keyword>
<sequence>MHRFTLLLFSLIIFNAHAQNGRFIQQIDLNAEENAPFFSRVYSLPELAIEAVRAGKVHAYDVDYSTNKLTALNPHEFRSRLIMSVEDYGFGSVDTIFFTEGDFTALEIDVSKKGNKIAGINFLHFRVKEAPNPGKHEFTVSFAELSDYLNQKKALWVRNSTPWLWKGQIVHTNGDFASNIVYDMFPDANYSYIHLLKGKDGDYAKLQVYDRNHKLAVEQPFEDASSDSKIKLMTSALLQGDYQMRAEKKLKTNIEESSTPDYLLAPDQNFFVIQHEEIHLTHPENAKFYMEEKELPTLIMAAIESGEISRVYKDNLLTDQMTTEEWLYNTSEEVMYLSDDRETEYDETSEDNFEIQRVMYSGRSANIVSVSWKKYFNNKGEVIAQMPHSIGLFIGPEQTLTGLSKLLGYFSFNDVYHALKDSPKAYYQTSESGNFINDLMKRDYFSYFTSTSGISIESR</sequence>
<feature type="chain" id="PRO_5045421061" evidence="1">
    <location>
        <begin position="19"/>
        <end position="459"/>
    </location>
</feature>
<evidence type="ECO:0000313" key="2">
    <source>
        <dbReference type="EMBL" id="MTI28317.1"/>
    </source>
</evidence>
<gene>
    <name evidence="2" type="ORF">E1163_25395</name>
</gene>
<dbReference type="RefSeq" id="WP_155175724.1">
    <property type="nucleotide sequence ID" value="NZ_BAAAFL010000027.1"/>
</dbReference>
<comment type="caution">
    <text evidence="2">The sequence shown here is derived from an EMBL/GenBank/DDBJ whole genome shotgun (WGS) entry which is preliminary data.</text>
</comment>
<dbReference type="Pfam" id="PF19841">
    <property type="entry name" value="GldN"/>
    <property type="match status" value="2"/>
</dbReference>